<comment type="caution">
    <text evidence="1">The sequence shown here is derived from an EMBL/GenBank/DDBJ whole genome shotgun (WGS) entry which is preliminary data.</text>
</comment>
<name>A0A0E2M282_PORGN</name>
<organism evidence="1 2">
    <name type="scientific">Porphyromonas gingivalis F0570</name>
    <dbReference type="NCBI Taxonomy" id="1227271"/>
    <lineage>
        <taxon>Bacteria</taxon>
        <taxon>Pseudomonadati</taxon>
        <taxon>Bacteroidota</taxon>
        <taxon>Bacteroidia</taxon>
        <taxon>Bacteroidales</taxon>
        <taxon>Porphyromonadaceae</taxon>
        <taxon>Porphyromonas</taxon>
    </lineage>
</organism>
<dbReference type="HOGENOM" id="CLU_3294113_0_0_10"/>
<dbReference type="EMBL" id="AWUW01000157">
    <property type="protein sequence ID" value="ERJ63664.1"/>
    <property type="molecule type" value="Genomic_DNA"/>
</dbReference>
<protein>
    <submittedName>
        <fullName evidence="1">Uncharacterized protein</fullName>
    </submittedName>
</protein>
<dbReference type="AlphaFoldDB" id="A0A0E2M282"/>
<proteinExistence type="predicted"/>
<evidence type="ECO:0000313" key="1">
    <source>
        <dbReference type="EMBL" id="ERJ63664.1"/>
    </source>
</evidence>
<gene>
    <name evidence="1" type="ORF">HMPREF1555_02321</name>
</gene>
<sequence>MTKNFSCFVKQSVYFCVIKVNGQVEIRRSACHKQEKIWHT</sequence>
<dbReference type="PATRIC" id="fig|1227271.3.peg.2037"/>
<accession>A0A0E2M282</accession>
<dbReference type="Proteomes" id="UP000016630">
    <property type="component" value="Unassembled WGS sequence"/>
</dbReference>
<reference evidence="1 2" key="1">
    <citation type="submission" date="2013-06" db="EMBL/GenBank/DDBJ databases">
        <authorList>
            <person name="Weinstock G."/>
            <person name="Sodergren E."/>
            <person name="Lobos E.A."/>
            <person name="Fulton L."/>
            <person name="Fulton R."/>
            <person name="Courtney L."/>
            <person name="Fronick C."/>
            <person name="O'Laughlin M."/>
            <person name="Godfrey J."/>
            <person name="Wilson R.M."/>
            <person name="Miner T."/>
            <person name="Farmer C."/>
            <person name="Delehaunty K."/>
            <person name="Cordes M."/>
            <person name="Minx P."/>
            <person name="Tomlinson C."/>
            <person name="Chen J."/>
            <person name="Wollam A."/>
            <person name="Pepin K.H."/>
            <person name="Bhonagiri V."/>
            <person name="Zhang X."/>
            <person name="Warren W."/>
            <person name="Mitreva M."/>
            <person name="Mardis E.R."/>
            <person name="Wilson R.K."/>
        </authorList>
    </citation>
    <scope>NUCLEOTIDE SEQUENCE [LARGE SCALE GENOMIC DNA]</scope>
    <source>
        <strain evidence="1 2">F0570</strain>
    </source>
</reference>
<evidence type="ECO:0000313" key="2">
    <source>
        <dbReference type="Proteomes" id="UP000016630"/>
    </source>
</evidence>